<keyword evidence="1" id="KW-1133">Transmembrane helix</keyword>
<protein>
    <submittedName>
        <fullName evidence="2">Uncharacterized protein, isoform C</fullName>
    </submittedName>
</protein>
<feature type="transmembrane region" description="Helical" evidence="1">
    <location>
        <begin position="54"/>
        <end position="78"/>
    </location>
</feature>
<feature type="transmembrane region" description="Helical" evidence="1">
    <location>
        <begin position="20"/>
        <end position="42"/>
    </location>
</feature>
<keyword evidence="1" id="KW-0812">Transmembrane</keyword>
<keyword evidence="1" id="KW-0472">Membrane</keyword>
<dbReference type="KEGG" id="dsi:Dsimw501_GD27169"/>
<accession>A0A0J9RH14</accession>
<reference evidence="2" key="3">
    <citation type="submission" date="2015-04" db="EMBL/GenBank/DDBJ databases">
        <authorList>
            <consortium name="FlyBase"/>
        </authorList>
    </citation>
    <scope>NUCLEOTIDE SEQUENCE</scope>
    <source>
        <strain evidence="2">W501</strain>
    </source>
</reference>
<proteinExistence type="predicted"/>
<gene>
    <name evidence="2" type="primary">Dsim\GD27169</name>
    <name evidence="2" type="ORF">Dsimw501_GD27169</name>
</gene>
<sequence length="154" mass="17525">MNILIMHYLYFEIEMCCNVSHQYCCVVIGVLAIIVGSSDLGYRAHLLATYGLNRWILASVIAWVLIIMAAVVLIVGAIKKITTLLLIWIIFVLLVGIAQIFIKIVLFTPAKNIHPNDAYYILASGFIILLILLVFCSAYYPYAYKREIEEEEYE</sequence>
<evidence type="ECO:0000256" key="1">
    <source>
        <dbReference type="SAM" id="Phobius"/>
    </source>
</evidence>
<dbReference type="Bgee" id="FBgn0268459">
    <property type="expression patterns" value="Expressed in male reproductive system and 3 other cell types or tissues"/>
</dbReference>
<feature type="transmembrane region" description="Helical" evidence="1">
    <location>
        <begin position="84"/>
        <end position="106"/>
    </location>
</feature>
<reference evidence="2" key="1">
    <citation type="journal article" date="2013" name="Genome Res.">
        <title>A second-generation assembly of the Drosophila simulans genome provides new insights into patterns of lineage-specific divergence.</title>
        <authorList>
            <person name="Hu T.T."/>
            <person name="Eisen M.B."/>
            <person name="Thornton K.R."/>
            <person name="Andolfatto P."/>
        </authorList>
    </citation>
    <scope>NUCLEOTIDE SEQUENCE [LARGE SCALE GENOMIC DNA]</scope>
    <source>
        <strain evidence="2">W501</strain>
    </source>
</reference>
<evidence type="ECO:0000313" key="2">
    <source>
        <dbReference type="EMBL" id="KMY95201.1"/>
    </source>
</evidence>
<name>A0A0J9RH14_DROSI</name>
<organism evidence="2">
    <name type="scientific">Drosophila simulans</name>
    <name type="common">Fruit fly</name>
    <dbReference type="NCBI Taxonomy" id="7240"/>
    <lineage>
        <taxon>Eukaryota</taxon>
        <taxon>Metazoa</taxon>
        <taxon>Ecdysozoa</taxon>
        <taxon>Arthropoda</taxon>
        <taxon>Hexapoda</taxon>
        <taxon>Insecta</taxon>
        <taxon>Pterygota</taxon>
        <taxon>Neoptera</taxon>
        <taxon>Endopterygota</taxon>
        <taxon>Diptera</taxon>
        <taxon>Brachycera</taxon>
        <taxon>Muscomorpha</taxon>
        <taxon>Ephydroidea</taxon>
        <taxon>Drosophilidae</taxon>
        <taxon>Drosophila</taxon>
        <taxon>Sophophora</taxon>
    </lineage>
</organism>
<dbReference type="OrthoDB" id="7872427at2759"/>
<feature type="transmembrane region" description="Helical" evidence="1">
    <location>
        <begin position="118"/>
        <end position="140"/>
    </location>
</feature>
<reference evidence="2" key="2">
    <citation type="submission" date="2014-06" db="EMBL/GenBank/DDBJ databases">
        <authorList>
            <person name="Hu T."/>
            <person name="Eisen M.B."/>
            <person name="Thornton K.R."/>
            <person name="Andolfatto P."/>
        </authorList>
    </citation>
    <scope>NUCLEOTIDE SEQUENCE</scope>
    <source>
        <strain evidence="2">W501</strain>
    </source>
</reference>
<dbReference type="Proteomes" id="UP000035880">
    <property type="component" value="Chromosome 2R"/>
</dbReference>
<dbReference type="AlphaFoldDB" id="A0A0J9RH14"/>
<dbReference type="EMBL" id="CM002911">
    <property type="protein sequence ID" value="KMY95201.1"/>
    <property type="molecule type" value="Genomic_DNA"/>
</dbReference>